<organism evidence="2 5">
    <name type="scientific">Acidovorax delafieldii</name>
    <name type="common">Pseudomonas delafieldii</name>
    <dbReference type="NCBI Taxonomy" id="47920"/>
    <lineage>
        <taxon>Bacteria</taxon>
        <taxon>Pseudomonadati</taxon>
        <taxon>Pseudomonadota</taxon>
        <taxon>Betaproteobacteria</taxon>
        <taxon>Burkholderiales</taxon>
        <taxon>Comamonadaceae</taxon>
        <taxon>Acidovorax</taxon>
    </lineage>
</organism>
<name>A0AAJ2C1V2_ACIDE</name>
<keyword evidence="1" id="KW-1133">Transmembrane helix</keyword>
<keyword evidence="4" id="KW-1185">Reference proteome</keyword>
<dbReference type="RefSeq" id="WP_209819016.1">
    <property type="nucleotide sequence ID" value="NZ_JAVDTL010000006.1"/>
</dbReference>
<protein>
    <submittedName>
        <fullName evidence="2">Uncharacterized protein</fullName>
    </submittedName>
</protein>
<evidence type="ECO:0000313" key="2">
    <source>
        <dbReference type="EMBL" id="MDR6768492.1"/>
    </source>
</evidence>
<feature type="transmembrane region" description="Helical" evidence="1">
    <location>
        <begin position="6"/>
        <end position="22"/>
    </location>
</feature>
<dbReference type="Proteomes" id="UP001253458">
    <property type="component" value="Unassembled WGS sequence"/>
</dbReference>
<evidence type="ECO:0000313" key="4">
    <source>
        <dbReference type="Proteomes" id="UP001249076"/>
    </source>
</evidence>
<keyword evidence="1" id="KW-0812">Transmembrane</keyword>
<keyword evidence="1" id="KW-0472">Membrane</keyword>
<dbReference type="AlphaFoldDB" id="A0AAJ2C1V2"/>
<dbReference type="EMBL" id="JAVDTL010000006">
    <property type="protein sequence ID" value="MDR6768492.1"/>
    <property type="molecule type" value="Genomic_DNA"/>
</dbReference>
<dbReference type="Proteomes" id="UP001249076">
    <property type="component" value="Unassembled WGS sequence"/>
</dbReference>
<sequence length="342" mass="38870">MKYLWLVHLPLLVLLGYLYWRNRSMKQRQDALVQGLKERHYWRINLARPGFYKSWLRIMPFEAKGVLIDDGEIMRIKGFWLKGHRPFESSIDKASASVQWLGNRHLRAGNLYWAELNTPRGALLFCADTGMYALPSREALSDIFRSAFPDYGLDEQQTADFALEKNPRSISMVAAFFALFLFSLIDTFVISRFELTDAQLLNMLVSPLLPLGAAAGAGVLLLSCYFFMNRGGVPARESMVVGTFVALAALGATLPAAKRVDQWLADGPTQAYAYRVTSNTRLEPVDPSLGLPRMYFPRAREYWNQFPPGSDYQIPFLRGPLGLWQLDHAAFDPPLIAFYEKR</sequence>
<accession>A0AAJ2C1V2</accession>
<proteinExistence type="predicted"/>
<gene>
    <name evidence="2" type="ORF">J2W88_003796</name>
    <name evidence="3" type="ORF">J2W93_002045</name>
</gene>
<evidence type="ECO:0000256" key="1">
    <source>
        <dbReference type="SAM" id="Phobius"/>
    </source>
</evidence>
<evidence type="ECO:0000313" key="5">
    <source>
        <dbReference type="Proteomes" id="UP001253458"/>
    </source>
</evidence>
<feature type="transmembrane region" description="Helical" evidence="1">
    <location>
        <begin position="239"/>
        <end position="257"/>
    </location>
</feature>
<dbReference type="EMBL" id="JAVDTS010000003">
    <property type="protein sequence ID" value="MDR6837207.1"/>
    <property type="molecule type" value="Genomic_DNA"/>
</dbReference>
<comment type="caution">
    <text evidence="2">The sequence shown here is derived from an EMBL/GenBank/DDBJ whole genome shotgun (WGS) entry which is preliminary data.</text>
</comment>
<feature type="transmembrane region" description="Helical" evidence="1">
    <location>
        <begin position="173"/>
        <end position="193"/>
    </location>
</feature>
<reference evidence="2 4" key="1">
    <citation type="submission" date="2023-07" db="EMBL/GenBank/DDBJ databases">
        <title>Sorghum-associated microbial communities from plants grown in Nebraska, USA.</title>
        <authorList>
            <person name="Schachtman D."/>
        </authorList>
    </citation>
    <scope>NUCLEOTIDE SEQUENCE</scope>
    <source>
        <strain evidence="3 4">BE105</strain>
        <strain evidence="2">BE69</strain>
    </source>
</reference>
<evidence type="ECO:0000313" key="3">
    <source>
        <dbReference type="EMBL" id="MDR6837207.1"/>
    </source>
</evidence>
<feature type="transmembrane region" description="Helical" evidence="1">
    <location>
        <begin position="205"/>
        <end position="227"/>
    </location>
</feature>